<dbReference type="EMBL" id="JAPDMQ010000171">
    <property type="protein sequence ID" value="KAK0531987.1"/>
    <property type="molecule type" value="Genomic_DNA"/>
</dbReference>
<dbReference type="PANTHER" id="PTHR20858">
    <property type="entry name" value="PHOSPHOMETHYLPYRIMIDINE KINASE"/>
    <property type="match status" value="1"/>
</dbReference>
<gene>
    <name evidence="5" type="primary">THI20</name>
    <name evidence="5" type="ORF">OC842_003449</name>
</gene>
<keyword evidence="2" id="KW-0812">Transmembrane</keyword>
<accession>A0AAN6GDK8</accession>
<dbReference type="Gene3D" id="3.40.1190.20">
    <property type="match status" value="1"/>
</dbReference>
<keyword evidence="2" id="KW-1133">Transmembrane helix</keyword>
<keyword evidence="5" id="KW-0418">Kinase</keyword>
<dbReference type="Pfam" id="PF08543">
    <property type="entry name" value="Phos_pyr_kin"/>
    <property type="match status" value="2"/>
</dbReference>
<dbReference type="InterPro" id="IPR013749">
    <property type="entry name" value="PM/HMP-P_kinase-1"/>
</dbReference>
<feature type="region of interest" description="Disordered" evidence="1">
    <location>
        <begin position="275"/>
        <end position="328"/>
    </location>
</feature>
<dbReference type="CDD" id="cd19367">
    <property type="entry name" value="TenA_C_ScTHI20-like"/>
    <property type="match status" value="1"/>
</dbReference>
<organism evidence="5 6">
    <name type="scientific">Tilletia horrida</name>
    <dbReference type="NCBI Taxonomy" id="155126"/>
    <lineage>
        <taxon>Eukaryota</taxon>
        <taxon>Fungi</taxon>
        <taxon>Dikarya</taxon>
        <taxon>Basidiomycota</taxon>
        <taxon>Ustilaginomycotina</taxon>
        <taxon>Exobasidiomycetes</taxon>
        <taxon>Tilletiales</taxon>
        <taxon>Tilletiaceae</taxon>
        <taxon>Tilletia</taxon>
    </lineage>
</organism>
<dbReference type="PANTHER" id="PTHR20858:SF17">
    <property type="entry name" value="HYDROXYMETHYLPYRIMIDINE_PHOSPHOMETHYLPYRIMIDINE KINASE THI20-RELATED"/>
    <property type="match status" value="1"/>
</dbReference>
<dbReference type="Gene3D" id="1.20.910.10">
    <property type="entry name" value="Heme oxygenase-like"/>
    <property type="match status" value="1"/>
</dbReference>
<evidence type="ECO:0000256" key="1">
    <source>
        <dbReference type="SAM" id="MobiDB-lite"/>
    </source>
</evidence>
<evidence type="ECO:0000259" key="4">
    <source>
        <dbReference type="Pfam" id="PF08543"/>
    </source>
</evidence>
<dbReference type="GO" id="GO:0008902">
    <property type="term" value="F:hydroxymethylpyrimidine kinase activity"/>
    <property type="evidence" value="ECO:0007669"/>
    <property type="project" value="TreeGrafter"/>
</dbReference>
<proteinExistence type="predicted"/>
<dbReference type="InterPro" id="IPR029056">
    <property type="entry name" value="Ribokinase-like"/>
</dbReference>
<name>A0AAN6GDK8_9BASI</name>
<keyword evidence="6" id="KW-1185">Reference proteome</keyword>
<sequence>MASQQKRSLARVCTIAGSDSGGGAGIQADLKTVHSLGAYGLSVVTALTAQNTVGVQGVHVPPPAFVRQQFQSVQSDIRVDAFKIGMLANEGIVRELGTLLKVPHENGTPIVLDPVMVSTSGSMLLPNEAVEALITDVFPSCLVVTPNVAEAAEILKRAPAKAVARASSIRPKHSASSRSVPSLSNDDFAKAASALAVTKRKPRTSEAEKALASLFISVPSNEDLKDEPSLLKLIAVLRDSEAIARLGSQACLLKGGHAPVPRKIVEELYGAEPRPTKRTDLLEDANNVRKDFNSIKRPEPLPSSTDDRTTNDDNEPRHKVQSYAEWESSVRSEASAPIGYVYSGPQMDIVRTDHYPWSIALERWSQKTAPEDKLDDDLVVVDVLYQSEPPQGQNRWTLFVSKHSPSTSTHGTGCTLSASLATFLAQGHSLRAACGLAINYVAQGIPRGVDDLGKGAGPLDHGLSSDLLAHLRRAIPPPAPYDRSPLCRAFVGEDVTLWRQYTRHAFVRRILVATDTTDPSFWDSFTYFLKQDYLFLQHYARMFALAAAATSASNHPEAQLEMASFSKTAEVCMHECQKHLALCEENGIARDTVTQATRESAAVVAYTRFVLDIGHGGGSGGLNGRVLPMLVAMGPCALGYAEVGLWLAQKRRELRKKSGEPESYAALHTTDRAKLSEALRHRIAYDAWIDTYSGDEFQDSVGGSISLMERKAQQDPPTVARLTELKRIWTAAVRLEIGMWDEAVDPSFRRPVVNAY</sequence>
<evidence type="ECO:0000259" key="3">
    <source>
        <dbReference type="Pfam" id="PF03070"/>
    </source>
</evidence>
<dbReference type="InterPro" id="IPR004305">
    <property type="entry name" value="Thiaminase-2/PQQC"/>
</dbReference>
<dbReference type="SUPFAM" id="SSF53613">
    <property type="entry name" value="Ribokinase-like"/>
    <property type="match status" value="2"/>
</dbReference>
<feature type="transmembrane region" description="Helical" evidence="2">
    <location>
        <begin position="626"/>
        <end position="648"/>
    </location>
</feature>
<feature type="domain" description="Pyridoxamine kinase/Phosphomethylpyrimidine kinase" evidence="4">
    <location>
        <begin position="19"/>
        <end position="159"/>
    </location>
</feature>
<evidence type="ECO:0000313" key="5">
    <source>
        <dbReference type="EMBL" id="KAK0531987.1"/>
    </source>
</evidence>
<feature type="compositionally biased region" description="Basic and acidic residues" evidence="1">
    <location>
        <begin position="275"/>
        <end position="318"/>
    </location>
</feature>
<evidence type="ECO:0000313" key="6">
    <source>
        <dbReference type="Proteomes" id="UP001176521"/>
    </source>
</evidence>
<dbReference type="GO" id="GO:0009228">
    <property type="term" value="P:thiamine biosynthetic process"/>
    <property type="evidence" value="ECO:0007669"/>
    <property type="project" value="InterPro"/>
</dbReference>
<keyword evidence="2" id="KW-0472">Membrane</keyword>
<dbReference type="SUPFAM" id="SSF48613">
    <property type="entry name" value="Heme oxygenase-like"/>
    <property type="match status" value="1"/>
</dbReference>
<dbReference type="CDD" id="cd01169">
    <property type="entry name" value="HMPP_kinase"/>
    <property type="match status" value="1"/>
</dbReference>
<dbReference type="InterPro" id="IPR016084">
    <property type="entry name" value="Haem_Oase-like_multi-hlx"/>
</dbReference>
<dbReference type="GO" id="GO:0008972">
    <property type="term" value="F:phosphomethylpyrimidine kinase activity"/>
    <property type="evidence" value="ECO:0007669"/>
    <property type="project" value="InterPro"/>
</dbReference>
<protein>
    <submittedName>
        <fullName evidence="5">Trifunctional hydroxymethylpyrimidine kinase/phosphomethylpyrimidine kinase/thiaminase</fullName>
    </submittedName>
</protein>
<dbReference type="Proteomes" id="UP001176521">
    <property type="component" value="Unassembled WGS sequence"/>
</dbReference>
<dbReference type="AlphaFoldDB" id="A0AAN6GDK8"/>
<feature type="domain" description="Pyridoxamine kinase/Phosphomethylpyrimidine kinase" evidence="4">
    <location>
        <begin position="380"/>
        <end position="459"/>
    </location>
</feature>
<dbReference type="Pfam" id="PF03070">
    <property type="entry name" value="TENA_THI-4"/>
    <property type="match status" value="1"/>
</dbReference>
<feature type="domain" description="Thiaminase-2/PQQC" evidence="3">
    <location>
        <begin position="497"/>
        <end position="744"/>
    </location>
</feature>
<keyword evidence="5" id="KW-0808">Transferase</keyword>
<dbReference type="GO" id="GO:0005829">
    <property type="term" value="C:cytosol"/>
    <property type="evidence" value="ECO:0007669"/>
    <property type="project" value="TreeGrafter"/>
</dbReference>
<evidence type="ECO:0000256" key="2">
    <source>
        <dbReference type="SAM" id="Phobius"/>
    </source>
</evidence>
<reference evidence="5" key="1">
    <citation type="journal article" date="2023" name="PhytoFront">
        <title>Draft Genome Resources of Seven Strains of Tilletia horrida, Causal Agent of Kernel Smut of Rice.</title>
        <authorList>
            <person name="Khanal S."/>
            <person name="Antony Babu S."/>
            <person name="Zhou X.G."/>
        </authorList>
    </citation>
    <scope>NUCLEOTIDE SEQUENCE</scope>
    <source>
        <strain evidence="5">TX3</strain>
    </source>
</reference>
<dbReference type="InterPro" id="IPR004399">
    <property type="entry name" value="HMP/HMP-P_kinase_dom"/>
</dbReference>
<comment type="caution">
    <text evidence="5">The sequence shown here is derived from an EMBL/GenBank/DDBJ whole genome shotgun (WGS) entry which is preliminary data.</text>
</comment>